<sequence>MNYYVLTTVSHQDAAVIDAYPRGSPADWKFDEGISLAREFPERAEVVFSKSFPDFRKLYDFQSNILSAFIVSGKARQLIESLRVPNAEFLPVALKDHRGNVVAEDYAILNLLGGEDAIDMERSDYKMNHIDKEQIGRIKKLALKPDAISPEARMFRCSRMRRLFLIREDVLAAFNEAGLTGFRTYPAEGWKGLEL</sequence>
<evidence type="ECO:0000313" key="3">
    <source>
        <dbReference type="Proteomes" id="UP001207654"/>
    </source>
</evidence>
<dbReference type="EMBL" id="JAPNKA010000001">
    <property type="protein sequence ID" value="MCY1082302.1"/>
    <property type="molecule type" value="Genomic_DNA"/>
</dbReference>
<dbReference type="Proteomes" id="UP001207654">
    <property type="component" value="Unassembled WGS sequence"/>
</dbReference>
<dbReference type="RefSeq" id="WP_267540875.1">
    <property type="nucleotide sequence ID" value="NZ_JAPNKA010000001.1"/>
</dbReference>
<reference evidence="2 3" key="1">
    <citation type="submission" date="2022-11" db="EMBL/GenBank/DDBJ databases">
        <title>Minimal conservation of predation-associated metabolite biosynthetic gene clusters underscores biosynthetic potential of Myxococcota including descriptions for ten novel species: Archangium lansinium sp. nov., Myxococcus landrumus sp. nov., Nannocystis bai.</title>
        <authorList>
            <person name="Ahearne A."/>
            <person name="Stevens C."/>
            <person name="Phillips K."/>
        </authorList>
    </citation>
    <scope>NUCLEOTIDE SEQUENCE [LARGE SCALE GENOMIC DNA]</scope>
    <source>
        <strain evidence="2 3">MIWBW</strain>
    </source>
</reference>
<gene>
    <name evidence="2" type="ORF">OV287_48450</name>
</gene>
<name>A0ABT4AKS9_9BACT</name>
<evidence type="ECO:0000313" key="2">
    <source>
        <dbReference type="EMBL" id="MCY1082302.1"/>
    </source>
</evidence>
<accession>A0ABT4AKS9</accession>
<dbReference type="InterPro" id="IPR012433">
    <property type="entry name" value="Imm11"/>
</dbReference>
<dbReference type="Pfam" id="PF07791">
    <property type="entry name" value="Imm11"/>
    <property type="match status" value="1"/>
</dbReference>
<proteinExistence type="predicted"/>
<comment type="caution">
    <text evidence="2">The sequence shown here is derived from an EMBL/GenBank/DDBJ whole genome shotgun (WGS) entry which is preliminary data.</text>
</comment>
<feature type="domain" description="Immunity MXAN-0049 protein" evidence="1">
    <location>
        <begin position="26"/>
        <end position="186"/>
    </location>
</feature>
<keyword evidence="3" id="KW-1185">Reference proteome</keyword>
<organism evidence="2 3">
    <name type="scientific">Archangium lansingense</name>
    <dbReference type="NCBI Taxonomy" id="2995310"/>
    <lineage>
        <taxon>Bacteria</taxon>
        <taxon>Pseudomonadati</taxon>
        <taxon>Myxococcota</taxon>
        <taxon>Myxococcia</taxon>
        <taxon>Myxococcales</taxon>
        <taxon>Cystobacterineae</taxon>
        <taxon>Archangiaceae</taxon>
        <taxon>Archangium</taxon>
    </lineage>
</organism>
<evidence type="ECO:0000259" key="1">
    <source>
        <dbReference type="Pfam" id="PF07791"/>
    </source>
</evidence>
<protein>
    <recommendedName>
        <fullName evidence="1">Immunity MXAN-0049 protein domain-containing protein</fullName>
    </recommendedName>
</protein>